<reference evidence="2 3" key="1">
    <citation type="journal article" date="2014" name="Int. J. Syst. Evol. Microbiol.">
        <title>Phaeodactylibacter xiamenensis gen. nov., sp. nov., a member of the family Saprospiraceae isolated from the marine alga Phaeodactylum tricornutum.</title>
        <authorList>
            <person name="Chen Z.Jr."/>
            <person name="Lei X."/>
            <person name="Lai Q."/>
            <person name="Li Y."/>
            <person name="Zhang B."/>
            <person name="Zhang J."/>
            <person name="Zhang H."/>
            <person name="Yang L."/>
            <person name="Zheng W."/>
            <person name="Tian Y."/>
            <person name="Yu Z."/>
            <person name="Xu H.Jr."/>
            <person name="Zheng T."/>
        </authorList>
    </citation>
    <scope>NUCLEOTIDE SEQUENCE [LARGE SCALE GENOMIC DNA]</scope>
    <source>
        <strain evidence="2 3">KD52</strain>
    </source>
</reference>
<keyword evidence="3" id="KW-1185">Reference proteome</keyword>
<protein>
    <submittedName>
        <fullName evidence="2">Uncharacterized protein</fullName>
    </submittedName>
</protein>
<feature type="transmembrane region" description="Helical" evidence="1">
    <location>
        <begin position="98"/>
        <end position="118"/>
    </location>
</feature>
<accession>A0A098S4M9</accession>
<dbReference type="AlphaFoldDB" id="A0A098S4M9"/>
<sequence length="121" mass="13715">MLTLSRFAVANHLIVSIQAQGGGLEASESWSQTEPLSKEKGLSLLKRLRNRLSPADQALRERPFEEAERFIDQTEGGIDAPVRRSFNNRQNRSIRIDIEVWSGTAFVSILLIITIVLWRLL</sequence>
<keyword evidence="1" id="KW-0812">Transmembrane</keyword>
<name>A0A098S4M9_9BACT</name>
<organism evidence="2 3">
    <name type="scientific">Phaeodactylibacter xiamenensis</name>
    <dbReference type="NCBI Taxonomy" id="1524460"/>
    <lineage>
        <taxon>Bacteria</taxon>
        <taxon>Pseudomonadati</taxon>
        <taxon>Bacteroidota</taxon>
        <taxon>Saprospiria</taxon>
        <taxon>Saprospirales</taxon>
        <taxon>Haliscomenobacteraceae</taxon>
        <taxon>Phaeodactylibacter</taxon>
    </lineage>
</organism>
<evidence type="ECO:0000313" key="2">
    <source>
        <dbReference type="EMBL" id="KGE86763.1"/>
    </source>
</evidence>
<evidence type="ECO:0000256" key="1">
    <source>
        <dbReference type="SAM" id="Phobius"/>
    </source>
</evidence>
<comment type="caution">
    <text evidence="2">The sequence shown here is derived from an EMBL/GenBank/DDBJ whole genome shotgun (WGS) entry which is preliminary data.</text>
</comment>
<dbReference type="EMBL" id="JPOS01000075">
    <property type="protein sequence ID" value="KGE86763.1"/>
    <property type="molecule type" value="Genomic_DNA"/>
</dbReference>
<gene>
    <name evidence="2" type="ORF">IX84_20080</name>
</gene>
<keyword evidence="1" id="KW-0472">Membrane</keyword>
<dbReference type="Proteomes" id="UP000029736">
    <property type="component" value="Unassembled WGS sequence"/>
</dbReference>
<evidence type="ECO:0000313" key="3">
    <source>
        <dbReference type="Proteomes" id="UP000029736"/>
    </source>
</evidence>
<dbReference type="STRING" id="1524460.IX84_20080"/>
<keyword evidence="1" id="KW-1133">Transmembrane helix</keyword>
<proteinExistence type="predicted"/>